<dbReference type="EMBL" id="CP025746">
    <property type="protein sequence ID" value="QAA33569.1"/>
    <property type="molecule type" value="Genomic_DNA"/>
</dbReference>
<dbReference type="Proteomes" id="UP000286268">
    <property type="component" value="Chromosome"/>
</dbReference>
<organism evidence="1 2">
    <name type="scientific">Clostridium manihotivorum</name>
    <dbReference type="NCBI Taxonomy" id="2320868"/>
    <lineage>
        <taxon>Bacteria</taxon>
        <taxon>Bacillati</taxon>
        <taxon>Bacillota</taxon>
        <taxon>Clostridia</taxon>
        <taxon>Eubacteriales</taxon>
        <taxon>Clostridiaceae</taxon>
        <taxon>Clostridium</taxon>
    </lineage>
</organism>
<sequence>MKELEILLENYWIDKNKDKELYYKIKDSVPSYKSFISDKLGYSLIVNPYLIKLEKLPGRAEGWMGIKDFDNTMEYAFLCLLLMFLEDKGREEQFVLSGITEYIQGNFIGEEKVDWTLYRHRRYLIKVLRFAVNIGMIKVDDGDEQNFASSLETEVLYESTGLSRYFVRNFTSSILNYNSYKDIENEEWGDIEIDRGIARRHRVYRKIVMCPIVYNEGTEDVDYDYIKKQRGLIASDLENFLEYDFHVHRNGALVVLNNEKNLKDCFPGGRAISDVVLFFNRMILEEIKEKTIQLKANDTAIISRSHFDDMVEKLKRYYSYGWSKEYREMSIAALSGEILSFMTDFNMLRVLRMGKEIELLPLIGKVAGSYPREFEEAAVEKEDN</sequence>
<dbReference type="OrthoDB" id="1654131at2"/>
<accession>A0A3R5QVE1</accession>
<dbReference type="InterPro" id="IPR013494">
    <property type="entry name" value="CHP02678"/>
</dbReference>
<reference evidence="1 2" key="1">
    <citation type="submission" date="2018-01" db="EMBL/GenBank/DDBJ databases">
        <title>Genome Sequencing and Assembly of Anaerobacter polyendosporus strain CT4.</title>
        <authorList>
            <person name="Tachaapaikoon C."/>
            <person name="Sutheeworapong S."/>
            <person name="Jenjaroenpun P."/>
            <person name="Wongsurawat T."/>
            <person name="Nookeaw I."/>
            <person name="Cheawchanlertfa P."/>
            <person name="Kosugi A."/>
            <person name="Cheevadhanarak S."/>
            <person name="Ratanakhanokchai K."/>
        </authorList>
    </citation>
    <scope>NUCLEOTIDE SEQUENCE [LARGE SCALE GENOMIC DNA]</scope>
    <source>
        <strain evidence="1 2">CT4</strain>
    </source>
</reference>
<gene>
    <name evidence="1" type="ORF">C1I91_19060</name>
</gene>
<keyword evidence="2" id="KW-1185">Reference proteome</keyword>
<proteinExistence type="predicted"/>
<name>A0A3R5QVE1_9CLOT</name>
<dbReference type="KEGG" id="cmah:C1I91_19060"/>
<evidence type="ECO:0000313" key="2">
    <source>
        <dbReference type="Proteomes" id="UP000286268"/>
    </source>
</evidence>
<dbReference type="RefSeq" id="WP_128214293.1">
    <property type="nucleotide sequence ID" value="NZ_CP025746.1"/>
</dbReference>
<protein>
    <submittedName>
        <fullName evidence="1">TIGR02678 family protein</fullName>
    </submittedName>
</protein>
<dbReference type="NCBIfam" id="TIGR02678">
    <property type="entry name" value="TIGR02678 family protein"/>
    <property type="match status" value="1"/>
</dbReference>
<dbReference type="Pfam" id="PF09661">
    <property type="entry name" value="DUF2398"/>
    <property type="match status" value="1"/>
</dbReference>
<evidence type="ECO:0000313" key="1">
    <source>
        <dbReference type="EMBL" id="QAA33569.1"/>
    </source>
</evidence>
<dbReference type="AlphaFoldDB" id="A0A3R5QVE1"/>